<feature type="transmembrane region" description="Helical" evidence="1">
    <location>
        <begin position="148"/>
        <end position="166"/>
    </location>
</feature>
<dbReference type="Pfam" id="PF06724">
    <property type="entry name" value="DUF1206"/>
    <property type="match status" value="3"/>
</dbReference>
<accession>A0A563DVS6</accession>
<gene>
    <name evidence="3" type="ORF">FGL98_18390</name>
</gene>
<keyword evidence="1" id="KW-1133">Transmembrane helix</keyword>
<keyword evidence="1" id="KW-0472">Membrane</keyword>
<dbReference type="RefSeq" id="WP_146319178.1">
    <property type="nucleotide sequence ID" value="NZ_VCQV01000030.1"/>
</dbReference>
<evidence type="ECO:0000313" key="4">
    <source>
        <dbReference type="Proteomes" id="UP000320244"/>
    </source>
</evidence>
<feature type="transmembrane region" description="Helical" evidence="1">
    <location>
        <begin position="232"/>
        <end position="252"/>
    </location>
</feature>
<feature type="transmembrane region" description="Helical" evidence="1">
    <location>
        <begin position="108"/>
        <end position="128"/>
    </location>
</feature>
<reference evidence="3 4" key="2">
    <citation type="submission" date="2019-08" db="EMBL/GenBank/DDBJ databases">
        <title>Jejuicoccus antrihumi gen. nov., sp. nov., a new member of the family Dermacoccaceae isolated from a cave.</title>
        <authorList>
            <person name="Schumann P."/>
            <person name="Kim I.S."/>
        </authorList>
    </citation>
    <scope>NUCLEOTIDE SEQUENCE [LARGE SCALE GENOMIC DNA]</scope>
    <source>
        <strain evidence="3 4">C5-26</strain>
    </source>
</reference>
<evidence type="ECO:0000313" key="3">
    <source>
        <dbReference type="EMBL" id="TWP34229.1"/>
    </source>
</evidence>
<comment type="caution">
    <text evidence="3">The sequence shown here is derived from an EMBL/GenBank/DDBJ whole genome shotgun (WGS) entry which is preliminary data.</text>
</comment>
<feature type="domain" description="DUF1206" evidence="2">
    <location>
        <begin position="25"/>
        <end position="93"/>
    </location>
</feature>
<dbReference type="AlphaFoldDB" id="A0A563DVS6"/>
<feature type="transmembrane region" description="Helical" evidence="1">
    <location>
        <begin position="21"/>
        <end position="42"/>
    </location>
</feature>
<feature type="transmembrane region" description="Helical" evidence="1">
    <location>
        <begin position="71"/>
        <end position="88"/>
    </location>
</feature>
<keyword evidence="1" id="KW-0812">Transmembrane</keyword>
<feature type="domain" description="DUF1206" evidence="2">
    <location>
        <begin position="192"/>
        <end position="259"/>
    </location>
</feature>
<evidence type="ECO:0000259" key="2">
    <source>
        <dbReference type="Pfam" id="PF06724"/>
    </source>
</evidence>
<protein>
    <submittedName>
        <fullName evidence="3">DUF1206 domain-containing protein</fullName>
    </submittedName>
</protein>
<keyword evidence="4" id="KW-1185">Reference proteome</keyword>
<dbReference type="OrthoDB" id="4552598at2"/>
<dbReference type="EMBL" id="VCQV01000030">
    <property type="protein sequence ID" value="TWP34229.1"/>
    <property type="molecule type" value="Genomic_DNA"/>
</dbReference>
<proteinExistence type="predicted"/>
<feature type="domain" description="DUF1206" evidence="2">
    <location>
        <begin position="104"/>
        <end position="170"/>
    </location>
</feature>
<reference evidence="3 4" key="1">
    <citation type="submission" date="2019-05" db="EMBL/GenBank/DDBJ databases">
        <authorList>
            <person name="Lee S.D."/>
        </authorList>
    </citation>
    <scope>NUCLEOTIDE SEQUENCE [LARGE SCALE GENOMIC DNA]</scope>
    <source>
        <strain evidence="3 4">C5-26</strain>
    </source>
</reference>
<name>A0A563DVS6_9MICO</name>
<dbReference type="InterPro" id="IPR009597">
    <property type="entry name" value="DUF1206"/>
</dbReference>
<organism evidence="3 4">
    <name type="scientific">Leekyejoonella antrihumi</name>
    <dbReference type="NCBI Taxonomy" id="1660198"/>
    <lineage>
        <taxon>Bacteria</taxon>
        <taxon>Bacillati</taxon>
        <taxon>Actinomycetota</taxon>
        <taxon>Actinomycetes</taxon>
        <taxon>Micrococcales</taxon>
        <taxon>Dermacoccaceae</taxon>
        <taxon>Leekyejoonella</taxon>
    </lineage>
</organism>
<feature type="transmembrane region" description="Helical" evidence="1">
    <location>
        <begin position="193"/>
        <end position="212"/>
    </location>
</feature>
<sequence length="262" mass="27067">MDTPDVKTMARQAGDSKPIEWGARLGYAVNGLLHLLIAWIALKVAWSSGGGGSPNQSGALATLAHTPGGPLLLWVTVAGFVLLAVWQLTEAISGASSGADRVKAAGKLVVYGVLAWTALKFATGGSTSSSGRTEDFTAIAMRHSGGRLVVAVLGLAVVGVGGYHVYKGWRKKFVKDLQEHPGNSVIQAGRTGYVAKGVALVAVGFLFLVAAIRRAPSKATGLDGGLRTLREAPAGAVLLSLVALGIAAYGIYSFARSRYARV</sequence>
<dbReference type="Proteomes" id="UP000320244">
    <property type="component" value="Unassembled WGS sequence"/>
</dbReference>
<evidence type="ECO:0000256" key="1">
    <source>
        <dbReference type="SAM" id="Phobius"/>
    </source>
</evidence>